<dbReference type="Gene3D" id="3.40.50.180">
    <property type="entry name" value="Methylesterase CheB, C-terminal domain"/>
    <property type="match status" value="1"/>
</dbReference>
<protein>
    <recommendedName>
        <fullName evidence="2">protein-glutamate methylesterase</fullName>
        <ecNumber evidence="2">3.1.1.61</ecNumber>
    </recommendedName>
</protein>
<keyword evidence="7" id="KW-1185">Reference proteome</keyword>
<proteinExistence type="predicted"/>
<dbReference type="Proteomes" id="UP001179181">
    <property type="component" value="Unassembled WGS sequence"/>
</dbReference>
<accession>A0ABX0UR26</accession>
<dbReference type="InterPro" id="IPR035909">
    <property type="entry name" value="CheB_C"/>
</dbReference>
<feature type="domain" description="CheB-type methylesterase" evidence="5">
    <location>
        <begin position="5"/>
        <end position="179"/>
    </location>
</feature>
<feature type="active site" evidence="4">
    <location>
        <position position="44"/>
    </location>
</feature>
<feature type="active site" evidence="4">
    <location>
        <position position="17"/>
    </location>
</feature>
<evidence type="ECO:0000313" key="7">
    <source>
        <dbReference type="Proteomes" id="UP001179181"/>
    </source>
</evidence>
<keyword evidence="4" id="KW-0145">Chemotaxis</keyword>
<organism evidence="6 7">
    <name type="scientific">Dyadobacter arcticus</name>
    <dbReference type="NCBI Taxonomy" id="1078754"/>
    <lineage>
        <taxon>Bacteria</taxon>
        <taxon>Pseudomonadati</taxon>
        <taxon>Bacteroidota</taxon>
        <taxon>Cytophagia</taxon>
        <taxon>Cytophagales</taxon>
        <taxon>Spirosomataceae</taxon>
        <taxon>Dyadobacter</taxon>
    </lineage>
</organism>
<evidence type="ECO:0000256" key="1">
    <source>
        <dbReference type="ARBA" id="ARBA00022801"/>
    </source>
</evidence>
<dbReference type="PROSITE" id="PS50122">
    <property type="entry name" value="CHEB"/>
    <property type="match status" value="1"/>
</dbReference>
<reference evidence="6 7" key="1">
    <citation type="submission" date="2020-03" db="EMBL/GenBank/DDBJ databases">
        <title>Genomic Encyclopedia of Type Strains, Phase IV (KMG-IV): sequencing the most valuable type-strain genomes for metagenomic binning, comparative biology and taxonomic classification.</title>
        <authorList>
            <person name="Goeker M."/>
        </authorList>
    </citation>
    <scope>NUCLEOTIDE SEQUENCE [LARGE SCALE GENOMIC DNA]</scope>
    <source>
        <strain evidence="6 7">DSM 102865</strain>
    </source>
</reference>
<feature type="active site" evidence="4">
    <location>
        <position position="137"/>
    </location>
</feature>
<comment type="caution">
    <text evidence="6">The sequence shown here is derived from an EMBL/GenBank/DDBJ whole genome shotgun (WGS) entry which is preliminary data.</text>
</comment>
<gene>
    <name evidence="6" type="ORF">FHS68_003232</name>
</gene>
<evidence type="ECO:0000256" key="3">
    <source>
        <dbReference type="ARBA" id="ARBA00048267"/>
    </source>
</evidence>
<dbReference type="GO" id="GO:0008984">
    <property type="term" value="F:protein-glutamate methylesterase activity"/>
    <property type="evidence" value="ECO:0007669"/>
    <property type="project" value="UniProtKB-EC"/>
</dbReference>
<dbReference type="Pfam" id="PF01339">
    <property type="entry name" value="CheB_methylest"/>
    <property type="match status" value="1"/>
</dbReference>
<dbReference type="CDD" id="cd16433">
    <property type="entry name" value="CheB"/>
    <property type="match status" value="1"/>
</dbReference>
<sequence>MNIKKDDSLSLVLIGGSSGSFVIFEEILKLLVQPLSFAIVFVLHRGKSSTSVLPELFRNRTNVFMSEPHHLDTIETNTVYFAFPDYHLLIGPDGRFYYDLSEKVFFSRPCIDATFISAAFSGIPVKAALLLSGSSADGAFGVKVLAQKGFATYVLNPKDAESPRMPEAALQQYDKHTIIYKSTLIKVVQDILYSHAM</sequence>
<evidence type="ECO:0000313" key="6">
    <source>
        <dbReference type="EMBL" id="NIJ54050.1"/>
    </source>
</evidence>
<evidence type="ECO:0000256" key="4">
    <source>
        <dbReference type="PROSITE-ProRule" id="PRU00050"/>
    </source>
</evidence>
<dbReference type="InterPro" id="IPR000673">
    <property type="entry name" value="Sig_transdc_resp-reg_Me-estase"/>
</dbReference>
<dbReference type="EMBL" id="JAASQJ010000003">
    <property type="protein sequence ID" value="NIJ54050.1"/>
    <property type="molecule type" value="Genomic_DNA"/>
</dbReference>
<name>A0ABX0UR26_9BACT</name>
<comment type="catalytic activity">
    <reaction evidence="3">
        <text>[protein]-L-glutamate 5-O-methyl ester + H2O = L-glutamyl-[protein] + methanol + H(+)</text>
        <dbReference type="Rhea" id="RHEA:23236"/>
        <dbReference type="Rhea" id="RHEA-COMP:10208"/>
        <dbReference type="Rhea" id="RHEA-COMP:10311"/>
        <dbReference type="ChEBI" id="CHEBI:15377"/>
        <dbReference type="ChEBI" id="CHEBI:15378"/>
        <dbReference type="ChEBI" id="CHEBI:17790"/>
        <dbReference type="ChEBI" id="CHEBI:29973"/>
        <dbReference type="ChEBI" id="CHEBI:82795"/>
        <dbReference type="EC" id="3.1.1.61"/>
    </reaction>
</comment>
<keyword evidence="1 4" id="KW-0378">Hydrolase</keyword>
<dbReference type="SUPFAM" id="SSF52738">
    <property type="entry name" value="Methylesterase CheB, C-terminal domain"/>
    <property type="match status" value="1"/>
</dbReference>
<evidence type="ECO:0000256" key="2">
    <source>
        <dbReference type="ARBA" id="ARBA00039140"/>
    </source>
</evidence>
<dbReference type="EC" id="3.1.1.61" evidence="2"/>
<evidence type="ECO:0000259" key="5">
    <source>
        <dbReference type="PROSITE" id="PS50122"/>
    </source>
</evidence>
<dbReference type="RefSeq" id="WP_167271783.1">
    <property type="nucleotide sequence ID" value="NZ_JAASQJ010000003.1"/>
</dbReference>
<dbReference type="PANTHER" id="PTHR42872">
    <property type="entry name" value="PROTEIN-GLUTAMATE METHYLESTERASE/PROTEIN-GLUTAMINE GLUTAMINASE"/>
    <property type="match status" value="1"/>
</dbReference>
<dbReference type="PANTHER" id="PTHR42872:SF6">
    <property type="entry name" value="PROTEIN-GLUTAMATE METHYLESTERASE_PROTEIN-GLUTAMINE GLUTAMINASE"/>
    <property type="match status" value="1"/>
</dbReference>